<dbReference type="OrthoDB" id="9796381at2"/>
<dbReference type="PROSITE" id="PS51186">
    <property type="entry name" value="GNAT"/>
    <property type="match status" value="1"/>
</dbReference>
<evidence type="ECO:0000259" key="3">
    <source>
        <dbReference type="PROSITE" id="PS51186"/>
    </source>
</evidence>
<keyword evidence="5" id="KW-1185">Reference proteome</keyword>
<dbReference type="GO" id="GO:0016747">
    <property type="term" value="F:acyltransferase activity, transferring groups other than amino-acyl groups"/>
    <property type="evidence" value="ECO:0007669"/>
    <property type="project" value="InterPro"/>
</dbReference>
<comment type="caution">
    <text evidence="4">The sequence shown here is derived from an EMBL/GenBank/DDBJ whole genome shotgun (WGS) entry which is preliminary data.</text>
</comment>
<dbReference type="PANTHER" id="PTHR43800">
    <property type="entry name" value="PEPTIDYL-LYSINE N-ACETYLTRANSFERASE YJAB"/>
    <property type="match status" value="1"/>
</dbReference>
<evidence type="ECO:0000313" key="5">
    <source>
        <dbReference type="Proteomes" id="UP000292262"/>
    </source>
</evidence>
<dbReference type="Gene3D" id="3.40.630.30">
    <property type="match status" value="1"/>
</dbReference>
<dbReference type="InterPro" id="IPR000182">
    <property type="entry name" value="GNAT_dom"/>
</dbReference>
<keyword evidence="1 4" id="KW-0808">Transferase</keyword>
<proteinExistence type="predicted"/>
<dbReference type="RefSeq" id="WP_130285352.1">
    <property type="nucleotide sequence ID" value="NZ_SGXE01000001.1"/>
</dbReference>
<dbReference type="CDD" id="cd04301">
    <property type="entry name" value="NAT_SF"/>
    <property type="match status" value="1"/>
</dbReference>
<sequence>MILKAASYHLEEILTLTQACAQAMIKLGIYQWNDKYPGKKRLEQDIKAEELYMYYEQKKIKGIIVLTEKMDDEYYPVSWLTPNQNNLYIHRLAVHPASWGIGIGQRLMSFAEEFASKQEFKSVRLDTFSQNQRNISFYEQRGYQRLEEIYFPKQSKFPFYCYELPLVAQRQDAKSNNT</sequence>
<dbReference type="AlphaFoldDB" id="A0A4Q7PG82"/>
<reference evidence="4 5" key="1">
    <citation type="submission" date="2019-02" db="EMBL/GenBank/DDBJ databases">
        <title>Genomic Encyclopedia of Type Strains, Phase IV (KMG-IV): sequencing the most valuable type-strain genomes for metagenomic binning, comparative biology and taxonomic classification.</title>
        <authorList>
            <person name="Goeker M."/>
        </authorList>
    </citation>
    <scope>NUCLEOTIDE SEQUENCE [LARGE SCALE GENOMIC DNA]</scope>
    <source>
        <strain evidence="4 5">DSM 17196</strain>
    </source>
</reference>
<dbReference type="SUPFAM" id="SSF55729">
    <property type="entry name" value="Acyl-CoA N-acyltransferases (Nat)"/>
    <property type="match status" value="1"/>
</dbReference>
<gene>
    <name evidence="4" type="ORF">EV197_0743</name>
</gene>
<dbReference type="PANTHER" id="PTHR43800:SF1">
    <property type="entry name" value="PEPTIDYL-LYSINE N-ACETYLTRANSFERASE YJAB"/>
    <property type="match status" value="1"/>
</dbReference>
<keyword evidence="2" id="KW-0012">Acyltransferase</keyword>
<evidence type="ECO:0000313" key="4">
    <source>
        <dbReference type="EMBL" id="RZS99523.1"/>
    </source>
</evidence>
<name>A0A4Q7PG82_9FLAO</name>
<organism evidence="4 5">
    <name type="scientific">Aquimarina brevivitae</name>
    <dbReference type="NCBI Taxonomy" id="323412"/>
    <lineage>
        <taxon>Bacteria</taxon>
        <taxon>Pseudomonadati</taxon>
        <taxon>Bacteroidota</taxon>
        <taxon>Flavobacteriia</taxon>
        <taxon>Flavobacteriales</taxon>
        <taxon>Flavobacteriaceae</taxon>
        <taxon>Aquimarina</taxon>
    </lineage>
</organism>
<evidence type="ECO:0000256" key="2">
    <source>
        <dbReference type="ARBA" id="ARBA00023315"/>
    </source>
</evidence>
<evidence type="ECO:0000256" key="1">
    <source>
        <dbReference type="ARBA" id="ARBA00022679"/>
    </source>
</evidence>
<dbReference type="Proteomes" id="UP000292262">
    <property type="component" value="Unassembled WGS sequence"/>
</dbReference>
<accession>A0A4Q7PG82</accession>
<dbReference type="Pfam" id="PF00583">
    <property type="entry name" value="Acetyltransf_1"/>
    <property type="match status" value="1"/>
</dbReference>
<feature type="domain" description="N-acetyltransferase" evidence="3">
    <location>
        <begin position="11"/>
        <end position="167"/>
    </location>
</feature>
<dbReference type="InterPro" id="IPR016181">
    <property type="entry name" value="Acyl_CoA_acyltransferase"/>
</dbReference>
<protein>
    <submittedName>
        <fullName evidence="4">Acetyltransferase (GNAT) family protein</fullName>
    </submittedName>
</protein>
<dbReference type="EMBL" id="SGXE01000001">
    <property type="protein sequence ID" value="RZS99523.1"/>
    <property type="molecule type" value="Genomic_DNA"/>
</dbReference>